<dbReference type="EMBL" id="LJUJ01000012">
    <property type="protein sequence ID" value="KPK63479.1"/>
    <property type="molecule type" value="Genomic_DNA"/>
</dbReference>
<dbReference type="InterPro" id="IPR044878">
    <property type="entry name" value="UbiA_sf"/>
</dbReference>
<dbReference type="GO" id="GO:0016765">
    <property type="term" value="F:transferase activity, transferring alkyl or aryl (other than methyl) groups"/>
    <property type="evidence" value="ECO:0007669"/>
    <property type="project" value="InterPro"/>
</dbReference>
<evidence type="ECO:0000256" key="3">
    <source>
        <dbReference type="ARBA" id="ARBA00022989"/>
    </source>
</evidence>
<name>A0A0S8FS19_UNCW3</name>
<evidence type="ECO:0000313" key="7">
    <source>
        <dbReference type="Proteomes" id="UP000051373"/>
    </source>
</evidence>
<evidence type="ECO:0000313" key="6">
    <source>
        <dbReference type="EMBL" id="KPK63479.1"/>
    </source>
</evidence>
<feature type="transmembrane region" description="Helical" evidence="5">
    <location>
        <begin position="103"/>
        <end position="120"/>
    </location>
</feature>
<keyword evidence="4 5" id="KW-0472">Membrane</keyword>
<keyword evidence="3 5" id="KW-1133">Transmembrane helix</keyword>
<dbReference type="AlphaFoldDB" id="A0A0S8FS19"/>
<proteinExistence type="predicted"/>
<keyword evidence="2 5" id="KW-0812">Transmembrane</keyword>
<dbReference type="Gene3D" id="1.20.120.1780">
    <property type="entry name" value="UbiA prenyltransferase"/>
    <property type="match status" value="1"/>
</dbReference>
<feature type="transmembrane region" description="Helical" evidence="5">
    <location>
        <begin position="214"/>
        <end position="238"/>
    </location>
</feature>
<dbReference type="InterPro" id="IPR000537">
    <property type="entry name" value="UbiA_prenyltransferase"/>
</dbReference>
<feature type="transmembrane region" description="Helical" evidence="5">
    <location>
        <begin position="78"/>
        <end position="97"/>
    </location>
</feature>
<dbReference type="CDD" id="cd13961">
    <property type="entry name" value="PT_UbiA_DGGGPS"/>
    <property type="match status" value="1"/>
</dbReference>
<comment type="subcellular location">
    <subcellularLocation>
        <location evidence="1">Membrane</location>
        <topology evidence="1">Multi-pass membrane protein</topology>
    </subcellularLocation>
</comment>
<comment type="caution">
    <text evidence="6">The sequence shown here is derived from an EMBL/GenBank/DDBJ whole genome shotgun (WGS) entry which is preliminary data.</text>
</comment>
<feature type="transmembrane region" description="Helical" evidence="5">
    <location>
        <begin position="32"/>
        <end position="52"/>
    </location>
</feature>
<protein>
    <recommendedName>
        <fullName evidence="8">Geranylgeranylglycerol-phosphate geranylgeranyltransferase</fullName>
    </recommendedName>
</protein>
<feature type="transmembrane region" description="Helical" evidence="5">
    <location>
        <begin position="182"/>
        <end position="207"/>
    </location>
</feature>
<evidence type="ECO:0000256" key="4">
    <source>
        <dbReference type="ARBA" id="ARBA00023136"/>
    </source>
</evidence>
<dbReference type="Pfam" id="PF01040">
    <property type="entry name" value="UbiA"/>
    <property type="match status" value="1"/>
</dbReference>
<dbReference type="Gene3D" id="1.10.357.140">
    <property type="entry name" value="UbiA prenyltransferase"/>
    <property type="match status" value="1"/>
</dbReference>
<dbReference type="GO" id="GO:0016020">
    <property type="term" value="C:membrane"/>
    <property type="evidence" value="ECO:0007669"/>
    <property type="project" value="UniProtKB-SubCell"/>
</dbReference>
<gene>
    <name evidence="6" type="ORF">AMJ83_06810</name>
</gene>
<reference evidence="6 7" key="1">
    <citation type="journal article" date="2015" name="Microbiome">
        <title>Genomic resolution of linkages in carbon, nitrogen, and sulfur cycling among widespread estuary sediment bacteria.</title>
        <authorList>
            <person name="Baker B.J."/>
            <person name="Lazar C.S."/>
            <person name="Teske A.P."/>
            <person name="Dick G.J."/>
        </authorList>
    </citation>
    <scope>NUCLEOTIDE SEQUENCE [LARGE SCALE GENOMIC DNA]</scope>
    <source>
        <strain evidence="6">SM23_42</strain>
    </source>
</reference>
<evidence type="ECO:0000256" key="1">
    <source>
        <dbReference type="ARBA" id="ARBA00004141"/>
    </source>
</evidence>
<evidence type="ECO:0008006" key="8">
    <source>
        <dbReference type="Google" id="ProtNLM"/>
    </source>
</evidence>
<dbReference type="PANTHER" id="PTHR42723:SF1">
    <property type="entry name" value="CHLOROPHYLL SYNTHASE, CHLOROPLASTIC"/>
    <property type="match status" value="1"/>
</dbReference>
<evidence type="ECO:0000256" key="2">
    <source>
        <dbReference type="ARBA" id="ARBA00022692"/>
    </source>
</evidence>
<organism evidence="6 7">
    <name type="scientific">candidate division WOR_3 bacterium SM23_42</name>
    <dbReference type="NCBI Taxonomy" id="1703779"/>
    <lineage>
        <taxon>Bacteria</taxon>
        <taxon>Bacteria division WOR-3</taxon>
    </lineage>
</organism>
<dbReference type="Proteomes" id="UP000051373">
    <property type="component" value="Unassembled WGS sequence"/>
</dbReference>
<feature type="transmembrane region" description="Helical" evidence="5">
    <location>
        <begin position="132"/>
        <end position="162"/>
    </location>
</feature>
<feature type="transmembrane region" description="Helical" evidence="5">
    <location>
        <begin position="7"/>
        <end position="26"/>
    </location>
</feature>
<dbReference type="InterPro" id="IPR050475">
    <property type="entry name" value="Prenyltransferase_related"/>
</dbReference>
<dbReference type="PANTHER" id="PTHR42723">
    <property type="entry name" value="CHLOROPHYLL SYNTHASE"/>
    <property type="match status" value="1"/>
</dbReference>
<sequence>MAYLRIIRPVNCLITLISIFVGAWIGKALFTSVHLIIAALIGFLVCAFGNIVNDIKDIEIDKINNPQRPIPSGRVKKNVAWLVAIVFFIVAAVGAMFLGVYPFLVVITALILLYLYSVYLKKTLTGNLTVALITGLSFIFGGVVGRNLACVVPFVCSIFIHLPREIVKDVIDMKGDGITGAMTLPIVAGITRAYNISAVLLAILCLLLPLPFILGILGIGYITIILLVAYPILLYTIWRLSRNPSADELPRISNLIKVSMGVGLVAMIVS</sequence>
<evidence type="ECO:0000256" key="5">
    <source>
        <dbReference type="SAM" id="Phobius"/>
    </source>
</evidence>
<accession>A0A0S8FS19</accession>
<dbReference type="STRING" id="1703779.AMJ83_06810"/>
<feature type="transmembrane region" description="Helical" evidence="5">
    <location>
        <begin position="250"/>
        <end position="269"/>
    </location>
</feature>